<dbReference type="InterPro" id="IPR003495">
    <property type="entry name" value="CobW/HypB/UreG_nucleotide-bd"/>
</dbReference>
<evidence type="ECO:0000259" key="1">
    <source>
        <dbReference type="Pfam" id="PF02492"/>
    </source>
</evidence>
<dbReference type="RefSeq" id="WP_380697381.1">
    <property type="nucleotide sequence ID" value="NZ_JBHRYR010000004.1"/>
</dbReference>
<dbReference type="CDD" id="cd03112">
    <property type="entry name" value="CobW-like"/>
    <property type="match status" value="1"/>
</dbReference>
<protein>
    <submittedName>
        <fullName evidence="2">CobW family GTP-binding protein</fullName>
    </submittedName>
</protein>
<dbReference type="InterPro" id="IPR051316">
    <property type="entry name" value="Zinc-reg_GTPase_activator"/>
</dbReference>
<reference evidence="3" key="1">
    <citation type="journal article" date="2019" name="Int. J. Syst. Evol. Microbiol.">
        <title>The Global Catalogue of Microorganisms (GCM) 10K type strain sequencing project: providing services to taxonomists for standard genome sequencing and annotation.</title>
        <authorList>
            <consortium name="The Broad Institute Genomics Platform"/>
            <consortium name="The Broad Institute Genome Sequencing Center for Infectious Disease"/>
            <person name="Wu L."/>
            <person name="Ma J."/>
        </authorList>
    </citation>
    <scope>NUCLEOTIDE SEQUENCE [LARGE SCALE GENOMIC DNA]</scope>
    <source>
        <strain evidence="3">IBRC 10765</strain>
    </source>
</reference>
<evidence type="ECO:0000313" key="3">
    <source>
        <dbReference type="Proteomes" id="UP001595617"/>
    </source>
</evidence>
<keyword evidence="3" id="KW-1185">Reference proteome</keyword>
<comment type="caution">
    <text evidence="2">The sequence shown here is derived from an EMBL/GenBank/DDBJ whole genome shotgun (WGS) entry which is preliminary data.</text>
</comment>
<feature type="domain" description="CobW/HypB/UreG nucleotide-binding" evidence="1">
    <location>
        <begin position="11"/>
        <end position="178"/>
    </location>
</feature>
<dbReference type="Gene3D" id="3.40.50.300">
    <property type="entry name" value="P-loop containing nucleotide triphosphate hydrolases"/>
    <property type="match status" value="1"/>
</dbReference>
<gene>
    <name evidence="2" type="ORF">ACFOOG_13280</name>
</gene>
<name>A0ABV8A0A3_9GAMM</name>
<proteinExistence type="predicted"/>
<evidence type="ECO:0000313" key="2">
    <source>
        <dbReference type="EMBL" id="MFC3853810.1"/>
    </source>
</evidence>
<dbReference type="Proteomes" id="UP001595617">
    <property type="component" value="Unassembled WGS sequence"/>
</dbReference>
<dbReference type="EMBL" id="JBHRYR010000004">
    <property type="protein sequence ID" value="MFC3853810.1"/>
    <property type="molecule type" value="Genomic_DNA"/>
</dbReference>
<sequence length="343" mass="37415">MKKPSPIQSVPVYVLFGFLGVGKTTALRQLMQQRPVHERWAILVNEFGEIGVDGVALQENNIAVRQIPGGCMCCATGPVTQVTLNTLLRRERPDRLFIEPSGLGHPASLLALLRAPEYRGVLRLTSPVTLVDPRQVLQLRYQTHALFQDQIARAGRLLINKTDLVDQSMLTAATKWLQAQVGAGVSIKAVTQGALSLDDFGSPEQPEVIADSKGESLALPEPALDWRSQPAAPTAAQWIMAQRQADGYYSMGWRMPASATWSIAPLLEWIAGTRALRIKAVLPTAEGWVWCNVVDGAVSVHTTAAQQEAVLELIANHPLDADQLEEGLRKVLENSSIKDKTSP</sequence>
<dbReference type="SUPFAM" id="SSF52540">
    <property type="entry name" value="P-loop containing nucleoside triphosphate hydrolases"/>
    <property type="match status" value="1"/>
</dbReference>
<dbReference type="PANTHER" id="PTHR13748:SF46">
    <property type="entry name" value="ZINC CHAPERONE YEIR"/>
    <property type="match status" value="1"/>
</dbReference>
<organism evidence="2 3">
    <name type="scientific">Saccharospirillum mangrovi</name>
    <dbReference type="NCBI Taxonomy" id="2161747"/>
    <lineage>
        <taxon>Bacteria</taxon>
        <taxon>Pseudomonadati</taxon>
        <taxon>Pseudomonadota</taxon>
        <taxon>Gammaproteobacteria</taxon>
        <taxon>Oceanospirillales</taxon>
        <taxon>Saccharospirillaceae</taxon>
        <taxon>Saccharospirillum</taxon>
    </lineage>
</organism>
<dbReference type="InterPro" id="IPR027417">
    <property type="entry name" value="P-loop_NTPase"/>
</dbReference>
<dbReference type="Pfam" id="PF02492">
    <property type="entry name" value="cobW"/>
    <property type="match status" value="1"/>
</dbReference>
<accession>A0ABV8A0A3</accession>
<dbReference type="PANTHER" id="PTHR13748">
    <property type="entry name" value="COBW-RELATED"/>
    <property type="match status" value="1"/>
</dbReference>